<feature type="compositionally biased region" description="Basic residues" evidence="1">
    <location>
        <begin position="106"/>
        <end position="121"/>
    </location>
</feature>
<evidence type="ECO:0000256" key="1">
    <source>
        <dbReference type="SAM" id="MobiDB-lite"/>
    </source>
</evidence>
<feature type="compositionally biased region" description="Polar residues" evidence="1">
    <location>
        <begin position="30"/>
        <end position="49"/>
    </location>
</feature>
<feature type="compositionally biased region" description="Basic residues" evidence="1">
    <location>
        <begin position="20"/>
        <end position="29"/>
    </location>
</feature>
<dbReference type="AlphaFoldDB" id="A0A7S1UBS1"/>
<feature type="region of interest" description="Disordered" evidence="1">
    <location>
        <begin position="15"/>
        <end position="58"/>
    </location>
</feature>
<proteinExistence type="predicted"/>
<sequence>MLDAVFHLLVSPVRWTSPSKPKKHQRRHTSPQLSKYRSSKSSNMGQAQAQGAPDVNATSPAVAAGLPLANSRSTSLQSMSAWNAGESTPIRIPQRIRKSLVERQEHRRHNERRAARARVRSRSLSCDSTEEQSWDNSYSLPKGKAGMPLPPSGAGRKRRLSTRHRPPTATASMDDEDCPVTCEDNAVVLMDCANCATSFPVERRMPRCPTFCSGECAQSNLARQSFGLEPPSPIAYFVAPRGAVEVGRVNVANPSNDVYPYVHTKHSFSSASTLSRTDAGSN</sequence>
<name>A0A7S1UBS1_9STRA</name>
<gene>
    <name evidence="2" type="ORF">PPAR1163_LOCUS20555</name>
</gene>
<feature type="compositionally biased region" description="Basic residues" evidence="1">
    <location>
        <begin position="155"/>
        <end position="166"/>
    </location>
</feature>
<accession>A0A7S1UBS1</accession>
<dbReference type="EMBL" id="HBGJ01032502">
    <property type="protein sequence ID" value="CAD9262174.1"/>
    <property type="molecule type" value="Transcribed_RNA"/>
</dbReference>
<organism evidence="2">
    <name type="scientific">Phaeomonas parva</name>
    <dbReference type="NCBI Taxonomy" id="124430"/>
    <lineage>
        <taxon>Eukaryota</taxon>
        <taxon>Sar</taxon>
        <taxon>Stramenopiles</taxon>
        <taxon>Ochrophyta</taxon>
        <taxon>Pinguiophyceae</taxon>
        <taxon>Pinguiochrysidales</taxon>
        <taxon>Pinguiochrysidaceae</taxon>
        <taxon>Phaeomonas</taxon>
    </lineage>
</organism>
<evidence type="ECO:0000313" key="2">
    <source>
        <dbReference type="EMBL" id="CAD9262174.1"/>
    </source>
</evidence>
<reference evidence="2" key="1">
    <citation type="submission" date="2021-01" db="EMBL/GenBank/DDBJ databases">
        <authorList>
            <person name="Corre E."/>
            <person name="Pelletier E."/>
            <person name="Niang G."/>
            <person name="Scheremetjew M."/>
            <person name="Finn R."/>
            <person name="Kale V."/>
            <person name="Holt S."/>
            <person name="Cochrane G."/>
            <person name="Meng A."/>
            <person name="Brown T."/>
            <person name="Cohen L."/>
        </authorList>
    </citation>
    <scope>NUCLEOTIDE SEQUENCE</scope>
    <source>
        <strain evidence="2">CCMP2877</strain>
    </source>
</reference>
<feature type="region of interest" description="Disordered" evidence="1">
    <location>
        <begin position="101"/>
        <end position="175"/>
    </location>
</feature>
<protein>
    <submittedName>
        <fullName evidence="2">Uncharacterized protein</fullName>
    </submittedName>
</protein>